<dbReference type="PANTHER" id="PTHR30383:SF5">
    <property type="entry name" value="SGNH HYDROLASE-TYPE ESTERASE DOMAIN-CONTAINING PROTEIN"/>
    <property type="match status" value="1"/>
</dbReference>
<reference evidence="2" key="1">
    <citation type="submission" date="2018-05" db="EMBL/GenBank/DDBJ databases">
        <authorList>
            <person name="Lanie J.A."/>
            <person name="Ng W.-L."/>
            <person name="Kazmierczak K.M."/>
            <person name="Andrzejewski T.M."/>
            <person name="Davidsen T.M."/>
            <person name="Wayne K.J."/>
            <person name="Tettelin H."/>
            <person name="Glass J.I."/>
            <person name="Rusch D."/>
            <person name="Podicherti R."/>
            <person name="Tsui H.-C.T."/>
            <person name="Winkler M.E."/>
        </authorList>
    </citation>
    <scope>NUCLEOTIDE SEQUENCE</scope>
</reference>
<gene>
    <name evidence="2" type="ORF">METZ01_LOCUS123596</name>
</gene>
<keyword evidence="1" id="KW-0472">Membrane</keyword>
<dbReference type="SUPFAM" id="SSF52266">
    <property type="entry name" value="SGNH hydrolase"/>
    <property type="match status" value="1"/>
</dbReference>
<evidence type="ECO:0000256" key="1">
    <source>
        <dbReference type="SAM" id="Phobius"/>
    </source>
</evidence>
<dbReference type="InterPro" id="IPR051532">
    <property type="entry name" value="Ester_Hydrolysis_Enzymes"/>
</dbReference>
<dbReference type="InterPro" id="IPR001087">
    <property type="entry name" value="GDSL"/>
</dbReference>
<protein>
    <recommendedName>
        <fullName evidence="3">SGNH hydrolase-type esterase domain-containing protein</fullName>
    </recommendedName>
</protein>
<dbReference type="Gene3D" id="3.40.50.1110">
    <property type="entry name" value="SGNH hydrolase"/>
    <property type="match status" value="1"/>
</dbReference>
<proteinExistence type="predicted"/>
<sequence length="363" mass="41563">MSVQVSYKKQTLLGVLILLVIFAVFEIFAQIYQIDEDTSCNFVKSEVYRNIPENILIGMCNEYHKIKLVHNSYWQIYPDQHYEHVNINSFGFRGPEISMEKPADTFRIFVVGGSTTFGSAATSDDNTVPGYLQKKFDMVDLGLNVEVINAGTVGAYSKTEAPFVKDVLFDFNPDLIIVFDGWNDVWISYTSHIDERGVEGQLYDVVRDLHDIMPYYKTPFVIRDIAMKNKNTFSGTWDETNLDKKISLWKERWDEVCISAERKNIKTFVMIQPILGTGDRIITESEKPNLSADEDFLLVPIALQKYADVLPELTNCTYKADLTHTFDNHKQTIFFDLGHVGDEGNMIIAEEIYKLVLPVIQKS</sequence>
<dbReference type="EMBL" id="UINC01017128">
    <property type="protein sequence ID" value="SVA70742.1"/>
    <property type="molecule type" value="Genomic_DNA"/>
</dbReference>
<organism evidence="2">
    <name type="scientific">marine metagenome</name>
    <dbReference type="NCBI Taxonomy" id="408172"/>
    <lineage>
        <taxon>unclassified sequences</taxon>
        <taxon>metagenomes</taxon>
        <taxon>ecological metagenomes</taxon>
    </lineage>
</organism>
<evidence type="ECO:0008006" key="3">
    <source>
        <dbReference type="Google" id="ProtNLM"/>
    </source>
</evidence>
<evidence type="ECO:0000313" key="2">
    <source>
        <dbReference type="EMBL" id="SVA70742.1"/>
    </source>
</evidence>
<keyword evidence="1" id="KW-0812">Transmembrane</keyword>
<dbReference type="CDD" id="cd00229">
    <property type="entry name" value="SGNH_hydrolase"/>
    <property type="match status" value="1"/>
</dbReference>
<dbReference type="Pfam" id="PF00657">
    <property type="entry name" value="Lipase_GDSL"/>
    <property type="match status" value="1"/>
</dbReference>
<keyword evidence="1" id="KW-1133">Transmembrane helix</keyword>
<dbReference type="GO" id="GO:0004622">
    <property type="term" value="F:phosphatidylcholine lysophospholipase activity"/>
    <property type="evidence" value="ECO:0007669"/>
    <property type="project" value="TreeGrafter"/>
</dbReference>
<name>A0A381Y217_9ZZZZ</name>
<dbReference type="InterPro" id="IPR036514">
    <property type="entry name" value="SGNH_hydro_sf"/>
</dbReference>
<feature type="transmembrane region" description="Helical" evidence="1">
    <location>
        <begin position="12"/>
        <end position="32"/>
    </location>
</feature>
<dbReference type="PANTHER" id="PTHR30383">
    <property type="entry name" value="THIOESTERASE 1/PROTEASE 1/LYSOPHOSPHOLIPASE L1"/>
    <property type="match status" value="1"/>
</dbReference>
<accession>A0A381Y217</accession>
<dbReference type="AlphaFoldDB" id="A0A381Y217"/>